<evidence type="ECO:0000313" key="1">
    <source>
        <dbReference type="EMBL" id="OMD40705.1"/>
    </source>
</evidence>
<comment type="caution">
    <text evidence="1">The sequence shown here is derived from an EMBL/GenBank/DDBJ whole genome shotgun (WGS) entry which is preliminary data.</text>
</comment>
<dbReference type="OrthoDB" id="2046111at2"/>
<sequence>MLLFGYYCMSKGVVNVETIKGKTTNGLMRHLRDEHGISISGSKSKKDLLNMGYYHGYKGYRFIGNSQNKIAYTKFDEVVAVYQFDANLKSILYPNIMLFETAIKNYTLDTIIGIGPADFESAFSQLLNDYKKHPVGNSDYRAKMKKRLELRDKVNGAISYNYSDNKAVIQHFFHNNKQVPLWAIFEVISLGEFGFFIQCLNEKTRIAIAEDLRIHSTSHNQNGRILEDIIFLIKDLRNAVAHNSVVFDCRFRKMNPPSRLKEYIQSETGISNITFVNIVDFFVVLIFLLKKLGIPKTELRKLLKNFSSESEGLRKAIPVSVHTSIMGSDLRRKIDRLMSYI</sequence>
<evidence type="ECO:0008006" key="3">
    <source>
        <dbReference type="Google" id="ProtNLM"/>
    </source>
</evidence>
<accession>A0A1R0Y040</accession>
<evidence type="ECO:0000313" key="2">
    <source>
        <dbReference type="Proteomes" id="UP000187439"/>
    </source>
</evidence>
<reference evidence="1 2" key="1">
    <citation type="submission" date="2016-10" db="EMBL/GenBank/DDBJ databases">
        <title>Paenibacillus species isolates.</title>
        <authorList>
            <person name="Beno S.M."/>
        </authorList>
    </citation>
    <scope>NUCLEOTIDE SEQUENCE [LARGE SCALE GENOMIC DNA]</scope>
    <source>
        <strain evidence="1 2">FSL H7-0710</strain>
    </source>
</reference>
<proteinExistence type="predicted"/>
<gene>
    <name evidence="1" type="ORF">BSK52_12610</name>
</gene>
<dbReference type="Proteomes" id="UP000187439">
    <property type="component" value="Unassembled WGS sequence"/>
</dbReference>
<dbReference type="Pfam" id="PF07751">
    <property type="entry name" value="Abi_2"/>
    <property type="match status" value="1"/>
</dbReference>
<protein>
    <recommendedName>
        <fullName evidence="3">CAAX protease</fullName>
    </recommendedName>
</protein>
<dbReference type="InterPro" id="IPR011664">
    <property type="entry name" value="Abi_system_AbiD/AbiF-like"/>
</dbReference>
<dbReference type="EMBL" id="MPTC01000009">
    <property type="protein sequence ID" value="OMD40705.1"/>
    <property type="molecule type" value="Genomic_DNA"/>
</dbReference>
<dbReference type="AlphaFoldDB" id="A0A1R0Y040"/>
<organism evidence="1 2">
    <name type="scientific">Paenibacillus odorifer</name>
    <dbReference type="NCBI Taxonomy" id="189426"/>
    <lineage>
        <taxon>Bacteria</taxon>
        <taxon>Bacillati</taxon>
        <taxon>Bacillota</taxon>
        <taxon>Bacilli</taxon>
        <taxon>Bacillales</taxon>
        <taxon>Paenibacillaceae</taxon>
        <taxon>Paenibacillus</taxon>
    </lineage>
</organism>
<name>A0A1R0Y040_9BACL</name>